<name>A0ABV6FTM6_9BACT</name>
<feature type="domain" description="Tail specific protease" evidence="2">
    <location>
        <begin position="262"/>
        <end position="453"/>
    </location>
</feature>
<proteinExistence type="predicted"/>
<keyword evidence="1" id="KW-0732">Signal</keyword>
<dbReference type="InterPro" id="IPR029045">
    <property type="entry name" value="ClpP/crotonase-like_dom_sf"/>
</dbReference>
<dbReference type="SUPFAM" id="SSF52096">
    <property type="entry name" value="ClpP/crotonase"/>
    <property type="match status" value="1"/>
</dbReference>
<sequence>MKTNLIILQLMLILNSMTFSAPVTSQNEPCSCSEEIEFLKDYVEKNHPAFGDNVNESNISQYHEFVAQLVKEIQKDPVNDHCILYLKSYLAYFKDNHSQINDRGIVVDENDDEAMRQFFSSSRFQQRERATDDLEDIEAYLNSGKADALEGIYESQDGAYKVAVVKNQNDFRDYYGVILKSKTKIWEPGQVKFELKKLDENRFQGYFYYKFYSLNSETVSLEGSRLGSWKKLGVTTQENVVSAPSSNPYQNLFEFRKIDAQTGYLSIRTFDGYFKNQFDSLLEAHETDMLNIPKLIIDVRGNGGGSDALLAPFYPLFYTDTIKTELPQIYATKDNLNTYRNILEGIKADSIRYGRGTIEHFEKMIKKMQNAGEGEFINMFDPIEGQVDEMNLGFGSQVFTFNSTMSKNSRYRLTYCSQKESLPSKPEKIVVLMDRECASTCENFILLAIQSKKVITYEIIQEDIRVMEMSLP</sequence>
<feature type="signal peptide" evidence="1">
    <location>
        <begin position="1"/>
        <end position="21"/>
    </location>
</feature>
<accession>A0ABV6FTM6</accession>
<dbReference type="InterPro" id="IPR005151">
    <property type="entry name" value="Tail-specific_protease"/>
</dbReference>
<dbReference type="EMBL" id="JBHLWI010000029">
    <property type="protein sequence ID" value="MFC0263226.1"/>
    <property type="molecule type" value="Genomic_DNA"/>
</dbReference>
<organism evidence="3 4">
    <name type="scientific">Fontibacter flavus</name>
    <dbReference type="NCBI Taxonomy" id="654838"/>
    <lineage>
        <taxon>Bacteria</taxon>
        <taxon>Pseudomonadati</taxon>
        <taxon>Bacteroidota</taxon>
        <taxon>Cytophagia</taxon>
        <taxon>Cytophagales</taxon>
        <taxon>Cyclobacteriaceae</taxon>
        <taxon>Fontibacter</taxon>
    </lineage>
</organism>
<dbReference type="RefSeq" id="WP_382387698.1">
    <property type="nucleotide sequence ID" value="NZ_JBHLWI010000029.1"/>
</dbReference>
<evidence type="ECO:0000313" key="3">
    <source>
        <dbReference type="EMBL" id="MFC0263226.1"/>
    </source>
</evidence>
<evidence type="ECO:0000259" key="2">
    <source>
        <dbReference type="Pfam" id="PF03572"/>
    </source>
</evidence>
<protein>
    <submittedName>
        <fullName evidence="3">S41 family peptidase</fullName>
    </submittedName>
</protein>
<gene>
    <name evidence="3" type="ORF">ACFFIP_11070</name>
</gene>
<comment type="caution">
    <text evidence="3">The sequence shown here is derived from an EMBL/GenBank/DDBJ whole genome shotgun (WGS) entry which is preliminary data.</text>
</comment>
<evidence type="ECO:0000313" key="4">
    <source>
        <dbReference type="Proteomes" id="UP001589797"/>
    </source>
</evidence>
<dbReference type="Proteomes" id="UP001589797">
    <property type="component" value="Unassembled WGS sequence"/>
</dbReference>
<dbReference type="Pfam" id="PF03572">
    <property type="entry name" value="Peptidase_S41"/>
    <property type="match status" value="1"/>
</dbReference>
<keyword evidence="4" id="KW-1185">Reference proteome</keyword>
<feature type="chain" id="PRO_5046123037" evidence="1">
    <location>
        <begin position="22"/>
        <end position="472"/>
    </location>
</feature>
<reference evidence="3 4" key="1">
    <citation type="submission" date="2024-09" db="EMBL/GenBank/DDBJ databases">
        <authorList>
            <person name="Sun Q."/>
            <person name="Mori K."/>
        </authorList>
    </citation>
    <scope>NUCLEOTIDE SEQUENCE [LARGE SCALE GENOMIC DNA]</scope>
    <source>
        <strain evidence="3 4">CCM 7650</strain>
    </source>
</reference>
<dbReference type="Gene3D" id="3.90.226.10">
    <property type="entry name" value="2-enoyl-CoA Hydratase, Chain A, domain 1"/>
    <property type="match status" value="1"/>
</dbReference>
<evidence type="ECO:0000256" key="1">
    <source>
        <dbReference type="SAM" id="SignalP"/>
    </source>
</evidence>